<sequence length="396" mass="44465">MFVFAIVKTNKTEPKLLLQTTQKTFAAANPIVLTFATDAKTELRAKLFIIHTYGKTVLEATATKAHLSFRIPSIYCRKTGLVSWYLVHNQKTLNQGTFEIIPNDASATLLENYLGPPTILAGKKHFTMLVAIPTDAYDNPKQNNTTVVIKDQFLDRITVSSKKTASFIAWKNIYSRTKSGKMLVSSQCNSTSSKEFETEITPSVATNFSIQATRNHAFADGNQITTLETTIIRDQYNNIVADGTLVTFQITTKNNTLLKTYAATINGIAKGQLLHPDHAENYQIKAYIIGIAQSKPIVVRYQALIGTFAYQFSDQNRKITVGPLTSFMQQRVPDGIKVTLKILHNQKVIETKIAETAKGMARFYLHAPFYKEKEYQFEITTLGITQQTQLKKYESH</sequence>
<keyword evidence="2" id="KW-1185">Reference proteome</keyword>
<dbReference type="SUPFAM" id="SSF49373">
    <property type="entry name" value="Invasin/intimin cell-adhesion fragments"/>
    <property type="match status" value="1"/>
</dbReference>
<protein>
    <submittedName>
        <fullName evidence="1">Uncharacterized protein</fullName>
    </submittedName>
</protein>
<dbReference type="AlphaFoldDB" id="A0A1B9E931"/>
<dbReference type="InterPro" id="IPR013783">
    <property type="entry name" value="Ig-like_fold"/>
</dbReference>
<dbReference type="InterPro" id="IPR008964">
    <property type="entry name" value="Invasin/intimin_cell_adhesion"/>
</dbReference>
<gene>
    <name evidence="1" type="ORF">LPBF_02080</name>
</gene>
<dbReference type="Gene3D" id="2.60.40.10">
    <property type="entry name" value="Immunoglobulins"/>
    <property type="match status" value="1"/>
</dbReference>
<proteinExistence type="predicted"/>
<name>A0A1B9E931_9FLAO</name>
<dbReference type="STRING" id="1763534.GCA_001831475_00474"/>
<organism evidence="1 2">
    <name type="scientific">Flavobacterium crassostreae</name>
    <dbReference type="NCBI Taxonomy" id="1763534"/>
    <lineage>
        <taxon>Bacteria</taxon>
        <taxon>Pseudomonadati</taxon>
        <taxon>Bacteroidota</taxon>
        <taxon>Flavobacteriia</taxon>
        <taxon>Flavobacteriales</taxon>
        <taxon>Flavobacteriaceae</taxon>
        <taxon>Flavobacterium</taxon>
    </lineage>
</organism>
<comment type="caution">
    <text evidence="1">The sequence shown here is derived from an EMBL/GenBank/DDBJ whole genome shotgun (WGS) entry which is preliminary data.</text>
</comment>
<accession>A0A1B9E931</accession>
<evidence type="ECO:0000313" key="1">
    <source>
        <dbReference type="EMBL" id="OCB78467.1"/>
    </source>
</evidence>
<dbReference type="EMBL" id="LVEP01000005">
    <property type="protein sequence ID" value="OCB78467.1"/>
    <property type="molecule type" value="Genomic_DNA"/>
</dbReference>
<reference evidence="1 2" key="1">
    <citation type="submission" date="2016-03" db="EMBL/GenBank/DDBJ databases">
        <authorList>
            <person name="Ploux O."/>
        </authorList>
    </citation>
    <scope>NUCLEOTIDE SEQUENCE [LARGE SCALE GENOMIC DNA]</scope>
    <source>
        <strain evidence="1 2">LPB0076</strain>
    </source>
</reference>
<dbReference type="Proteomes" id="UP000093510">
    <property type="component" value="Unassembled WGS sequence"/>
</dbReference>
<evidence type="ECO:0000313" key="2">
    <source>
        <dbReference type="Proteomes" id="UP000093510"/>
    </source>
</evidence>